<protein>
    <submittedName>
        <fullName evidence="3">Fibronectin type-III domain-containing protein</fullName>
    </submittedName>
</protein>
<reference evidence="3" key="1">
    <citation type="submission" date="2016-06" db="UniProtKB">
        <authorList>
            <consortium name="WormBaseParasite"/>
        </authorList>
    </citation>
    <scope>IDENTIFICATION</scope>
</reference>
<sequence>MLWELVHDENFIKAEPVTSGELPSSGTVNIKLAWQRPKDVPKWDDVIPPKMILNIKL</sequence>
<dbReference type="EMBL" id="UYRT01100361">
    <property type="protein sequence ID" value="VDN42516.1"/>
    <property type="molecule type" value="Genomic_DNA"/>
</dbReference>
<dbReference type="Proteomes" id="UP000271098">
    <property type="component" value="Unassembled WGS sequence"/>
</dbReference>
<name>A0A183ETA2_9BILA</name>
<gene>
    <name evidence="1" type="ORF">GPUH_LOCUS24193</name>
</gene>
<evidence type="ECO:0000313" key="2">
    <source>
        <dbReference type="Proteomes" id="UP000271098"/>
    </source>
</evidence>
<reference evidence="1 2" key="2">
    <citation type="submission" date="2018-11" db="EMBL/GenBank/DDBJ databases">
        <authorList>
            <consortium name="Pathogen Informatics"/>
        </authorList>
    </citation>
    <scope>NUCLEOTIDE SEQUENCE [LARGE SCALE GENOMIC DNA]</scope>
</reference>
<dbReference type="AlphaFoldDB" id="A0A183ETA2"/>
<evidence type="ECO:0000313" key="3">
    <source>
        <dbReference type="WBParaSite" id="GPUH_0002422301-mRNA-1"/>
    </source>
</evidence>
<keyword evidence="2" id="KW-1185">Reference proteome</keyword>
<evidence type="ECO:0000313" key="1">
    <source>
        <dbReference type="EMBL" id="VDN42516.1"/>
    </source>
</evidence>
<proteinExistence type="predicted"/>
<dbReference type="WBParaSite" id="GPUH_0002422301-mRNA-1">
    <property type="protein sequence ID" value="GPUH_0002422301-mRNA-1"/>
    <property type="gene ID" value="GPUH_0002422301"/>
</dbReference>
<accession>A0A183ETA2</accession>
<organism evidence="3">
    <name type="scientific">Gongylonema pulchrum</name>
    <dbReference type="NCBI Taxonomy" id="637853"/>
    <lineage>
        <taxon>Eukaryota</taxon>
        <taxon>Metazoa</taxon>
        <taxon>Ecdysozoa</taxon>
        <taxon>Nematoda</taxon>
        <taxon>Chromadorea</taxon>
        <taxon>Rhabditida</taxon>
        <taxon>Spirurina</taxon>
        <taxon>Spiruromorpha</taxon>
        <taxon>Spiruroidea</taxon>
        <taxon>Gongylonematidae</taxon>
        <taxon>Gongylonema</taxon>
    </lineage>
</organism>